<dbReference type="GO" id="GO:0019825">
    <property type="term" value="F:oxygen binding"/>
    <property type="evidence" value="ECO:0007669"/>
    <property type="project" value="InterPro"/>
</dbReference>
<dbReference type="InterPro" id="IPR009050">
    <property type="entry name" value="Globin-like_sf"/>
</dbReference>
<evidence type="ECO:0000256" key="2">
    <source>
        <dbReference type="ARBA" id="ARBA00015125"/>
    </source>
</evidence>
<dbReference type="Pfam" id="PF11563">
    <property type="entry name" value="Protoglobin"/>
    <property type="match status" value="1"/>
</dbReference>
<dbReference type="Gene3D" id="1.10.490.10">
    <property type="entry name" value="Globins"/>
    <property type="match status" value="1"/>
</dbReference>
<dbReference type="InterPro" id="IPR029787">
    <property type="entry name" value="Nucleotide_cyclase"/>
</dbReference>
<gene>
    <name evidence="6" type="ORF">MAIT1_00251</name>
</gene>
<dbReference type="PANTHER" id="PTHR45138:SF9">
    <property type="entry name" value="DIGUANYLATE CYCLASE DGCM-RELATED"/>
    <property type="match status" value="1"/>
</dbReference>
<comment type="caution">
    <text evidence="6">The sequence shown here is derived from an EMBL/GenBank/DDBJ whole genome shotgun (WGS) entry which is preliminary data.</text>
</comment>
<dbReference type="EMBL" id="LVJN01000015">
    <property type="protein sequence ID" value="OSM06872.1"/>
    <property type="molecule type" value="Genomic_DNA"/>
</dbReference>
<dbReference type="GO" id="GO:0020037">
    <property type="term" value="F:heme binding"/>
    <property type="evidence" value="ECO:0007669"/>
    <property type="project" value="InterPro"/>
</dbReference>
<dbReference type="Proteomes" id="UP000194003">
    <property type="component" value="Unassembled WGS sequence"/>
</dbReference>
<dbReference type="STRING" id="1434232.MAIT1_00251"/>
<accession>A0A1Y2K871</accession>
<comment type="catalytic activity">
    <reaction evidence="4">
        <text>2 GTP = 3',3'-c-di-GMP + 2 diphosphate</text>
        <dbReference type="Rhea" id="RHEA:24898"/>
        <dbReference type="ChEBI" id="CHEBI:33019"/>
        <dbReference type="ChEBI" id="CHEBI:37565"/>
        <dbReference type="ChEBI" id="CHEBI:58805"/>
        <dbReference type="EC" id="2.7.7.65"/>
    </reaction>
</comment>
<dbReference type="PROSITE" id="PS50887">
    <property type="entry name" value="GGDEF"/>
    <property type="match status" value="1"/>
</dbReference>
<dbReference type="FunFam" id="3.30.70.270:FF:000001">
    <property type="entry name" value="Diguanylate cyclase domain protein"/>
    <property type="match status" value="1"/>
</dbReference>
<proteinExistence type="predicted"/>
<evidence type="ECO:0000256" key="1">
    <source>
        <dbReference type="ARBA" id="ARBA00012528"/>
    </source>
</evidence>
<evidence type="ECO:0000313" key="6">
    <source>
        <dbReference type="EMBL" id="OSM06872.1"/>
    </source>
</evidence>
<dbReference type="Gene3D" id="3.30.70.270">
    <property type="match status" value="1"/>
</dbReference>
<dbReference type="InterPro" id="IPR012292">
    <property type="entry name" value="Globin/Proto"/>
</dbReference>
<dbReference type="SUPFAM" id="SSF55073">
    <property type="entry name" value="Nucleotide cyclase"/>
    <property type="match status" value="1"/>
</dbReference>
<dbReference type="NCBIfam" id="TIGR00254">
    <property type="entry name" value="GGDEF"/>
    <property type="match status" value="1"/>
</dbReference>
<evidence type="ECO:0000256" key="3">
    <source>
        <dbReference type="ARBA" id="ARBA00029839"/>
    </source>
</evidence>
<dbReference type="PANTHER" id="PTHR45138">
    <property type="entry name" value="REGULATORY COMPONENTS OF SENSORY TRANSDUCTION SYSTEM"/>
    <property type="match status" value="1"/>
</dbReference>
<name>A0A1Y2K871_9PROT</name>
<dbReference type="GO" id="GO:0052621">
    <property type="term" value="F:diguanylate cyclase activity"/>
    <property type="evidence" value="ECO:0007669"/>
    <property type="project" value="UniProtKB-EC"/>
</dbReference>
<dbReference type="CDD" id="cd01949">
    <property type="entry name" value="GGDEF"/>
    <property type="match status" value="1"/>
</dbReference>
<protein>
    <recommendedName>
        <fullName evidence="2">Diguanylate cyclase DosC</fullName>
        <ecNumber evidence="1">2.7.7.65</ecNumber>
    </recommendedName>
    <alternativeName>
        <fullName evidence="3">Direct oxygen-sensing cyclase</fullName>
    </alternativeName>
</protein>
<dbReference type="EC" id="2.7.7.65" evidence="1"/>
<dbReference type="InterPro" id="IPR044398">
    <property type="entry name" value="Globin-sensor_dom"/>
</dbReference>
<evidence type="ECO:0000313" key="7">
    <source>
        <dbReference type="Proteomes" id="UP000194003"/>
    </source>
</evidence>
<dbReference type="InterPro" id="IPR000160">
    <property type="entry name" value="GGDEF_dom"/>
</dbReference>
<organism evidence="6 7">
    <name type="scientific">Magnetofaba australis IT-1</name>
    <dbReference type="NCBI Taxonomy" id="1434232"/>
    <lineage>
        <taxon>Bacteria</taxon>
        <taxon>Pseudomonadati</taxon>
        <taxon>Pseudomonadota</taxon>
        <taxon>Magnetococcia</taxon>
        <taxon>Magnetococcales</taxon>
        <taxon>Magnetococcaceae</taxon>
        <taxon>Magnetofaba</taxon>
    </lineage>
</organism>
<evidence type="ECO:0000256" key="4">
    <source>
        <dbReference type="ARBA" id="ARBA00034247"/>
    </source>
</evidence>
<dbReference type="InterPro" id="IPR050469">
    <property type="entry name" value="Diguanylate_Cyclase"/>
</dbReference>
<dbReference type="Pfam" id="PF00990">
    <property type="entry name" value="GGDEF"/>
    <property type="match status" value="1"/>
</dbReference>
<sequence length="389" mass="44535">MMTALPLTQRNLSEQMKITDREIEERKRLLHFTDSDAAVLKSYKEMVAKKLEDIVARFYYQQQQIPEVELLIGDRETFRRLHQSMKNYIMELFGGYYDREYVDKRLRIGKVHKRIGVEPKLYISAVGILQEILDQELRGGLSNTSEEVCAQCNDLRLALHRLLLFDIQLVFDTYISSLISEVDAAKSQVERYAESLEGVVAERTQQLEKLSSTDELTQLLNQRTFFSVLRREIARAEQNRHPVCLVYFDLNGFKKLNDSQGHSAGDNLLALVGHNAANAIRSFDTAFRYGGDEFCIVLPETELATAVKICQRMANAFDQQDTKKVTFSIGIAQIGPQQFTDVDSFVRQADSLMYEAKAASKKKTGHYIRYDDKMMDPEEVAQEEAASNP</sequence>
<dbReference type="OrthoDB" id="9812260at2"/>
<feature type="domain" description="GGDEF" evidence="5">
    <location>
        <begin position="241"/>
        <end position="369"/>
    </location>
</feature>
<dbReference type="RefSeq" id="WP_158089275.1">
    <property type="nucleotide sequence ID" value="NZ_LVJN01000015.1"/>
</dbReference>
<dbReference type="InterPro" id="IPR043128">
    <property type="entry name" value="Rev_trsase/Diguanyl_cyclase"/>
</dbReference>
<dbReference type="SUPFAM" id="SSF46458">
    <property type="entry name" value="Globin-like"/>
    <property type="match status" value="1"/>
</dbReference>
<dbReference type="SMART" id="SM00267">
    <property type="entry name" value="GGDEF"/>
    <property type="match status" value="1"/>
</dbReference>
<evidence type="ECO:0000259" key="5">
    <source>
        <dbReference type="PROSITE" id="PS50887"/>
    </source>
</evidence>
<keyword evidence="7" id="KW-1185">Reference proteome</keyword>
<dbReference type="AlphaFoldDB" id="A0A1Y2K871"/>
<reference evidence="6 7" key="1">
    <citation type="journal article" date="2016" name="BMC Genomics">
        <title>Combined genomic and structural analyses of a cultured magnetotactic bacterium reveals its niche adaptation to a dynamic environment.</title>
        <authorList>
            <person name="Araujo A.C."/>
            <person name="Morillo V."/>
            <person name="Cypriano J."/>
            <person name="Teixeira L.C."/>
            <person name="Leao P."/>
            <person name="Lyra S."/>
            <person name="Almeida L.G."/>
            <person name="Bazylinski D.A."/>
            <person name="Vasconcellos A.T."/>
            <person name="Abreu F."/>
            <person name="Lins U."/>
        </authorList>
    </citation>
    <scope>NUCLEOTIDE SEQUENCE [LARGE SCALE GENOMIC DNA]</scope>
    <source>
        <strain evidence="6 7">IT-1</strain>
    </source>
</reference>